<gene>
    <name evidence="2" type="ORF">BD410DRAFT_770502</name>
</gene>
<dbReference type="InterPro" id="IPR000719">
    <property type="entry name" value="Prot_kinase_dom"/>
</dbReference>
<dbReference type="SMART" id="SM00220">
    <property type="entry name" value="S_TKc"/>
    <property type="match status" value="1"/>
</dbReference>
<dbReference type="OrthoDB" id="5987198at2759"/>
<dbReference type="Pfam" id="PF00069">
    <property type="entry name" value="Pkinase"/>
    <property type="match status" value="1"/>
</dbReference>
<feature type="domain" description="Protein kinase" evidence="1">
    <location>
        <begin position="48"/>
        <end position="334"/>
    </location>
</feature>
<dbReference type="SUPFAM" id="SSF56112">
    <property type="entry name" value="Protein kinase-like (PK-like)"/>
    <property type="match status" value="1"/>
</dbReference>
<dbReference type="CDD" id="cd00180">
    <property type="entry name" value="PKc"/>
    <property type="match status" value="1"/>
</dbReference>
<evidence type="ECO:0000259" key="1">
    <source>
        <dbReference type="PROSITE" id="PS50011"/>
    </source>
</evidence>
<dbReference type="GO" id="GO:0004674">
    <property type="term" value="F:protein serine/threonine kinase activity"/>
    <property type="evidence" value="ECO:0007669"/>
    <property type="project" value="TreeGrafter"/>
</dbReference>
<dbReference type="GO" id="GO:0005634">
    <property type="term" value="C:nucleus"/>
    <property type="evidence" value="ECO:0007669"/>
    <property type="project" value="TreeGrafter"/>
</dbReference>
<dbReference type="PROSITE" id="PS50011">
    <property type="entry name" value="PROTEIN_KINASE_DOM"/>
    <property type="match status" value="1"/>
</dbReference>
<dbReference type="Proteomes" id="UP000294933">
    <property type="component" value="Unassembled WGS sequence"/>
</dbReference>
<keyword evidence="2" id="KW-0418">Kinase</keyword>
<keyword evidence="3" id="KW-1185">Reference proteome</keyword>
<dbReference type="GO" id="GO:0005524">
    <property type="term" value="F:ATP binding"/>
    <property type="evidence" value="ECO:0007669"/>
    <property type="project" value="InterPro"/>
</dbReference>
<dbReference type="Gene3D" id="1.10.510.10">
    <property type="entry name" value="Transferase(Phosphotransferase) domain 1"/>
    <property type="match status" value="1"/>
</dbReference>
<organism evidence="2 3">
    <name type="scientific">Rickenella mellea</name>
    <dbReference type="NCBI Taxonomy" id="50990"/>
    <lineage>
        <taxon>Eukaryota</taxon>
        <taxon>Fungi</taxon>
        <taxon>Dikarya</taxon>
        <taxon>Basidiomycota</taxon>
        <taxon>Agaricomycotina</taxon>
        <taxon>Agaricomycetes</taxon>
        <taxon>Hymenochaetales</taxon>
        <taxon>Rickenellaceae</taxon>
        <taxon>Rickenella</taxon>
    </lineage>
</organism>
<dbReference type="PANTHER" id="PTHR44167">
    <property type="entry name" value="OVARIAN-SPECIFIC SERINE/THREONINE-PROTEIN KINASE LOK-RELATED"/>
    <property type="match status" value="1"/>
</dbReference>
<accession>A0A4Y7Q5J0</accession>
<dbReference type="STRING" id="50990.A0A4Y7Q5J0"/>
<sequence>MLSTPWQPLAEVAELAQHEKAWPQMHPFLHAMGYELRPRYQPCWVPSWRDGTWPKSGYPEDSMTTRTKYFVDAVESGTGERVGLKLVKLDNDIGGQELEIHQYLQKGSVRDDPRNPCIQLLEILHPPSHPNERLLVMPLLYSILSISFKRVSERVDFVGQILRGMAFLHEHNIAHRDICPHNLVMEAPGYYPEGCHPVDNTRSEDGSSFSHRKSLREVKPKYYFIDFGLSIKYGSPNERKETSVIRGMYRNVPEYERPGPWDGFKIDVYCMGFLIYEEVVKGHINMNFLRPLVKKMTRDDPLKRPTAREAVNEFEKSISSSGFTRTLSNVFKIL</sequence>
<proteinExistence type="predicted"/>
<evidence type="ECO:0000313" key="2">
    <source>
        <dbReference type="EMBL" id="TDL22422.1"/>
    </source>
</evidence>
<reference evidence="2 3" key="1">
    <citation type="submission" date="2018-06" db="EMBL/GenBank/DDBJ databases">
        <title>A transcriptomic atlas of mushroom development highlights an independent origin of complex multicellularity.</title>
        <authorList>
            <consortium name="DOE Joint Genome Institute"/>
            <person name="Krizsan K."/>
            <person name="Almasi E."/>
            <person name="Merenyi Z."/>
            <person name="Sahu N."/>
            <person name="Viragh M."/>
            <person name="Koszo T."/>
            <person name="Mondo S."/>
            <person name="Kiss B."/>
            <person name="Balint B."/>
            <person name="Kues U."/>
            <person name="Barry K."/>
            <person name="Hegedus J.C."/>
            <person name="Henrissat B."/>
            <person name="Johnson J."/>
            <person name="Lipzen A."/>
            <person name="Ohm R."/>
            <person name="Nagy I."/>
            <person name="Pangilinan J."/>
            <person name="Yan J."/>
            <person name="Xiong Y."/>
            <person name="Grigoriev I.V."/>
            <person name="Hibbett D.S."/>
            <person name="Nagy L.G."/>
        </authorList>
    </citation>
    <scope>NUCLEOTIDE SEQUENCE [LARGE SCALE GENOMIC DNA]</scope>
    <source>
        <strain evidence="2 3">SZMC22713</strain>
    </source>
</reference>
<keyword evidence="2" id="KW-0808">Transferase</keyword>
<dbReference type="VEuPathDB" id="FungiDB:BD410DRAFT_770502"/>
<protein>
    <submittedName>
        <fullName evidence="2">Kinase-like protein</fullName>
    </submittedName>
</protein>
<dbReference type="GO" id="GO:0044773">
    <property type="term" value="P:mitotic DNA damage checkpoint signaling"/>
    <property type="evidence" value="ECO:0007669"/>
    <property type="project" value="TreeGrafter"/>
</dbReference>
<name>A0A4Y7Q5J0_9AGAM</name>
<dbReference type="PANTHER" id="PTHR44167:SF24">
    <property type="entry name" value="SERINE_THREONINE-PROTEIN KINASE CHK2"/>
    <property type="match status" value="1"/>
</dbReference>
<dbReference type="AlphaFoldDB" id="A0A4Y7Q5J0"/>
<evidence type="ECO:0000313" key="3">
    <source>
        <dbReference type="Proteomes" id="UP000294933"/>
    </source>
</evidence>
<dbReference type="InterPro" id="IPR011009">
    <property type="entry name" value="Kinase-like_dom_sf"/>
</dbReference>
<dbReference type="EMBL" id="ML170175">
    <property type="protein sequence ID" value="TDL22422.1"/>
    <property type="molecule type" value="Genomic_DNA"/>
</dbReference>